<dbReference type="RefSeq" id="WP_079589762.1">
    <property type="nucleotide sequence ID" value="NZ_FUYN01000004.1"/>
</dbReference>
<reference evidence="3" key="1">
    <citation type="submission" date="2017-02" db="EMBL/GenBank/DDBJ databases">
        <authorList>
            <person name="Varghese N."/>
            <person name="Submissions S."/>
        </authorList>
    </citation>
    <scope>NUCLEOTIDE SEQUENCE [LARGE SCALE GENOMIC DNA]</scope>
    <source>
        <strain evidence="3">ATCC 35199</strain>
    </source>
</reference>
<dbReference type="SUPFAM" id="SSF101262">
    <property type="entry name" value="Methenyltetrahydrofolate cyclohydrolase-like"/>
    <property type="match status" value="1"/>
</dbReference>
<sequence length="218" mass="23806">MDITQEVQIETNLSKLSLTDFVEILSSKAPAPGGGGAAALTAAQGCALSAMVCNLTIGKKKYAEFEEDLKRILDSSVSLQRRFLDMIEEDKINFTPLAKAYGLPANTDEEKIQKAKVMEDALKEACKVPVEIVERSYEGIKLHLELMDKGSKLAISDVGVGVEFLRAALISGKMNVLINTGMMKDENYSLELENRVSELVKEGISIADSISEKVMNML</sequence>
<dbReference type="EMBL" id="FUYN01000004">
    <property type="protein sequence ID" value="SKB53190.1"/>
    <property type="molecule type" value="Genomic_DNA"/>
</dbReference>
<dbReference type="Pfam" id="PF04961">
    <property type="entry name" value="FTCD_C"/>
    <property type="match status" value="1"/>
</dbReference>
<dbReference type="Proteomes" id="UP000243406">
    <property type="component" value="Unassembled WGS sequence"/>
</dbReference>
<evidence type="ECO:0000313" key="3">
    <source>
        <dbReference type="Proteomes" id="UP000243406"/>
    </source>
</evidence>
<evidence type="ECO:0000259" key="1">
    <source>
        <dbReference type="Pfam" id="PF04961"/>
    </source>
</evidence>
<evidence type="ECO:0000313" key="2">
    <source>
        <dbReference type="EMBL" id="SKB53190.1"/>
    </source>
</evidence>
<name>A0A1T5C214_9FIRM</name>
<organism evidence="2 3">
    <name type="scientific">Acetoanaerobium noterae</name>
    <dbReference type="NCBI Taxonomy" id="745369"/>
    <lineage>
        <taxon>Bacteria</taxon>
        <taxon>Bacillati</taxon>
        <taxon>Bacillota</taxon>
        <taxon>Clostridia</taxon>
        <taxon>Peptostreptococcales</taxon>
        <taxon>Filifactoraceae</taxon>
        <taxon>Acetoanaerobium</taxon>
    </lineage>
</organism>
<accession>A0A1T5C214</accession>
<feature type="domain" description="Cyclodeaminase/cyclohydrolase" evidence="1">
    <location>
        <begin position="17"/>
        <end position="197"/>
    </location>
</feature>
<dbReference type="OrthoDB" id="7959174at2"/>
<protein>
    <submittedName>
        <fullName evidence="2">Formiminotetrahydrofolate cyclodeaminase</fullName>
    </submittedName>
</protein>
<dbReference type="InterPro" id="IPR007044">
    <property type="entry name" value="Cyclodeamin/CycHdrlase"/>
</dbReference>
<keyword evidence="3" id="KW-1185">Reference proteome</keyword>
<dbReference type="AlphaFoldDB" id="A0A1T5C214"/>
<proteinExistence type="predicted"/>
<dbReference type="GO" id="GO:0003824">
    <property type="term" value="F:catalytic activity"/>
    <property type="evidence" value="ECO:0007669"/>
    <property type="project" value="InterPro"/>
</dbReference>
<gene>
    <name evidence="2" type="ORF">SAMN02745120_1938</name>
</gene>
<dbReference type="Gene3D" id="1.20.120.680">
    <property type="entry name" value="Formiminotetrahydrofolate cyclodeaminase monomer, up-and-down helical bundle"/>
    <property type="match status" value="1"/>
</dbReference>
<dbReference type="InterPro" id="IPR036178">
    <property type="entry name" value="Formintransfe-cycloase-like_sf"/>
</dbReference>